<dbReference type="AlphaFoldDB" id="A0AA40B578"/>
<name>A0AA40B578_9PEZI</name>
<sequence>MVWQLQFQAWVRAAPAATCLLPDTWAGTLPPSIAMESGHDIAILTDCESHSNHRPKPMIPLEKGGQDEQNGM</sequence>
<organism evidence="2 3">
    <name type="scientific">Lasiosphaeria miniovina</name>
    <dbReference type="NCBI Taxonomy" id="1954250"/>
    <lineage>
        <taxon>Eukaryota</taxon>
        <taxon>Fungi</taxon>
        <taxon>Dikarya</taxon>
        <taxon>Ascomycota</taxon>
        <taxon>Pezizomycotina</taxon>
        <taxon>Sordariomycetes</taxon>
        <taxon>Sordariomycetidae</taxon>
        <taxon>Sordariales</taxon>
        <taxon>Lasiosphaeriaceae</taxon>
        <taxon>Lasiosphaeria</taxon>
    </lineage>
</organism>
<reference evidence="2" key="1">
    <citation type="submission" date="2023-06" db="EMBL/GenBank/DDBJ databases">
        <title>Genome-scale phylogeny and comparative genomics of the fungal order Sordariales.</title>
        <authorList>
            <consortium name="Lawrence Berkeley National Laboratory"/>
            <person name="Hensen N."/>
            <person name="Bonometti L."/>
            <person name="Westerberg I."/>
            <person name="Brannstrom I.O."/>
            <person name="Guillou S."/>
            <person name="Cros-Aarteil S."/>
            <person name="Calhoun S."/>
            <person name="Haridas S."/>
            <person name="Kuo A."/>
            <person name="Mondo S."/>
            <person name="Pangilinan J."/>
            <person name="Riley R."/>
            <person name="LaButti K."/>
            <person name="Andreopoulos B."/>
            <person name="Lipzen A."/>
            <person name="Chen C."/>
            <person name="Yanf M."/>
            <person name="Daum C."/>
            <person name="Ng V."/>
            <person name="Clum A."/>
            <person name="Steindorff A."/>
            <person name="Ohm R."/>
            <person name="Martin F."/>
            <person name="Silar P."/>
            <person name="Natvig D."/>
            <person name="Lalanne C."/>
            <person name="Gautier V."/>
            <person name="Ament-velasquez S.L."/>
            <person name="Kruys A."/>
            <person name="Hutchinson M.I."/>
            <person name="Powell A.J."/>
            <person name="Barry K."/>
            <person name="Miller A.N."/>
            <person name="Grigoriev I.V."/>
            <person name="Debuchy R."/>
            <person name="Gladieux P."/>
            <person name="Thoren M.H."/>
            <person name="Johannesson H."/>
        </authorList>
    </citation>
    <scope>NUCLEOTIDE SEQUENCE</scope>
    <source>
        <strain evidence="2">SMH2392-1A</strain>
    </source>
</reference>
<dbReference type="RefSeq" id="XP_060300804.1">
    <property type="nucleotide sequence ID" value="XM_060441339.1"/>
</dbReference>
<comment type="caution">
    <text evidence="2">The sequence shown here is derived from an EMBL/GenBank/DDBJ whole genome shotgun (WGS) entry which is preliminary data.</text>
</comment>
<dbReference type="Proteomes" id="UP001172101">
    <property type="component" value="Unassembled WGS sequence"/>
</dbReference>
<protein>
    <submittedName>
        <fullName evidence="2">Uncharacterized protein</fullName>
    </submittedName>
</protein>
<proteinExistence type="predicted"/>
<evidence type="ECO:0000313" key="2">
    <source>
        <dbReference type="EMBL" id="KAK0727949.1"/>
    </source>
</evidence>
<keyword evidence="3" id="KW-1185">Reference proteome</keyword>
<dbReference type="EMBL" id="JAUIRO010000002">
    <property type="protein sequence ID" value="KAK0727949.1"/>
    <property type="molecule type" value="Genomic_DNA"/>
</dbReference>
<evidence type="ECO:0000256" key="1">
    <source>
        <dbReference type="SAM" id="MobiDB-lite"/>
    </source>
</evidence>
<accession>A0AA40B578</accession>
<evidence type="ECO:0000313" key="3">
    <source>
        <dbReference type="Proteomes" id="UP001172101"/>
    </source>
</evidence>
<dbReference type="GeneID" id="85324609"/>
<feature type="region of interest" description="Disordered" evidence="1">
    <location>
        <begin position="50"/>
        <end position="72"/>
    </location>
</feature>
<gene>
    <name evidence="2" type="ORF">B0T26DRAFT_696170</name>
</gene>